<feature type="region of interest" description="Disordered" evidence="1">
    <location>
        <begin position="1"/>
        <end position="25"/>
    </location>
</feature>
<keyword evidence="3" id="KW-1185">Reference proteome</keyword>
<protein>
    <submittedName>
        <fullName evidence="2">Uncharacterized protein</fullName>
    </submittedName>
</protein>
<comment type="caution">
    <text evidence="2">The sequence shown here is derived from an EMBL/GenBank/DDBJ whole genome shotgun (WGS) entry which is preliminary data.</text>
</comment>
<evidence type="ECO:0000313" key="3">
    <source>
        <dbReference type="Proteomes" id="UP001595457"/>
    </source>
</evidence>
<feature type="compositionally biased region" description="Polar residues" evidence="1">
    <location>
        <begin position="1"/>
        <end position="19"/>
    </location>
</feature>
<organism evidence="2 3">
    <name type="scientific">Azotobacter bryophylli</name>
    <dbReference type="NCBI Taxonomy" id="1986537"/>
    <lineage>
        <taxon>Bacteria</taxon>
        <taxon>Pseudomonadati</taxon>
        <taxon>Pseudomonadota</taxon>
        <taxon>Gammaproteobacteria</taxon>
        <taxon>Pseudomonadales</taxon>
        <taxon>Pseudomonadaceae</taxon>
        <taxon>Azotobacter</taxon>
    </lineage>
</organism>
<dbReference type="EMBL" id="JBHRSJ010000001">
    <property type="protein sequence ID" value="MFC2970938.1"/>
    <property type="molecule type" value="Genomic_DNA"/>
</dbReference>
<evidence type="ECO:0000313" key="2">
    <source>
        <dbReference type="EMBL" id="MFC2970938.1"/>
    </source>
</evidence>
<reference evidence="3" key="1">
    <citation type="journal article" date="2019" name="Int. J. Syst. Evol. Microbiol.">
        <title>The Global Catalogue of Microorganisms (GCM) 10K type strain sequencing project: providing services to taxonomists for standard genome sequencing and annotation.</title>
        <authorList>
            <consortium name="The Broad Institute Genomics Platform"/>
            <consortium name="The Broad Institute Genome Sequencing Center for Infectious Disease"/>
            <person name="Wu L."/>
            <person name="Ma J."/>
        </authorList>
    </citation>
    <scope>NUCLEOTIDE SEQUENCE [LARGE SCALE GENOMIC DNA]</scope>
    <source>
        <strain evidence="3">KCTC 62195</strain>
    </source>
</reference>
<gene>
    <name evidence="2" type="ORF">ACFOJE_01745</name>
</gene>
<dbReference type="Proteomes" id="UP001595457">
    <property type="component" value="Unassembled WGS sequence"/>
</dbReference>
<dbReference type="RefSeq" id="WP_377812504.1">
    <property type="nucleotide sequence ID" value="NZ_JBHRSJ010000001.1"/>
</dbReference>
<sequence>MENLTKNQHFISQSEQRSNCIDESRPKDKQRIYKFEIADRENSVVRLTNTEGVKIKKNLSFDDLFSFDVKSSSLRKNLEDFFQKFEEDLAPAADLLISESKVNSGGDVLKGAAERVFKAKFMGWIRNPYSIARTIDMYKGLVGAYPTDPLLLADFSDIRTGTKPHLAGVCAEFGVTSDQYFQWLEILFLALMTPPGGTKSILESCAEKIIESKGHMGHVIVATFDDVAGCRVAIPDTGYLQGTQDPTHNMFLFNLNRSAFASFNVVDLSKQTLVEISPHMREQVEAFNIKFSVQHHHNDMRLLERFNVLAAYQAHSHIFCADPNVFGITTIQ</sequence>
<evidence type="ECO:0000256" key="1">
    <source>
        <dbReference type="SAM" id="MobiDB-lite"/>
    </source>
</evidence>
<name>A0ABV7APH1_9GAMM</name>
<proteinExistence type="predicted"/>
<accession>A0ABV7APH1</accession>